<reference evidence="3" key="1">
    <citation type="submission" date="2016-06" db="UniProtKB">
        <authorList>
            <consortium name="WormBaseParasite"/>
        </authorList>
    </citation>
    <scope>IDENTIFICATION</scope>
</reference>
<accession>A0A183IB26</accession>
<dbReference type="WBParaSite" id="SBAD_0000084301-mRNA-1">
    <property type="protein sequence ID" value="SBAD_0000084301-mRNA-1"/>
    <property type="gene ID" value="SBAD_0000084301"/>
</dbReference>
<dbReference type="Proteomes" id="UP000270296">
    <property type="component" value="Unassembled WGS sequence"/>
</dbReference>
<organism evidence="3">
    <name type="scientific">Soboliphyme baturini</name>
    <dbReference type="NCBI Taxonomy" id="241478"/>
    <lineage>
        <taxon>Eukaryota</taxon>
        <taxon>Metazoa</taxon>
        <taxon>Ecdysozoa</taxon>
        <taxon>Nematoda</taxon>
        <taxon>Enoplea</taxon>
        <taxon>Dorylaimia</taxon>
        <taxon>Dioctophymatida</taxon>
        <taxon>Dioctophymatoidea</taxon>
        <taxon>Soboliphymatidae</taxon>
        <taxon>Soboliphyme</taxon>
    </lineage>
</organism>
<name>A0A183IB26_9BILA</name>
<dbReference type="EMBL" id="UZAM01006633">
    <property type="protein sequence ID" value="VDO92239.1"/>
    <property type="molecule type" value="Genomic_DNA"/>
</dbReference>
<evidence type="ECO:0000313" key="2">
    <source>
        <dbReference type="Proteomes" id="UP000270296"/>
    </source>
</evidence>
<evidence type="ECO:0000313" key="3">
    <source>
        <dbReference type="WBParaSite" id="SBAD_0000084301-mRNA-1"/>
    </source>
</evidence>
<evidence type="ECO:0000313" key="1">
    <source>
        <dbReference type="EMBL" id="VDO92239.1"/>
    </source>
</evidence>
<protein>
    <submittedName>
        <fullName evidence="1 3">Uncharacterized protein</fullName>
    </submittedName>
</protein>
<proteinExistence type="predicted"/>
<dbReference type="AlphaFoldDB" id="A0A183IB26"/>
<gene>
    <name evidence="1" type="ORF">SBAD_LOCUS820</name>
</gene>
<keyword evidence="2" id="KW-1185">Reference proteome</keyword>
<reference evidence="1 2" key="2">
    <citation type="submission" date="2018-11" db="EMBL/GenBank/DDBJ databases">
        <authorList>
            <consortium name="Pathogen Informatics"/>
        </authorList>
    </citation>
    <scope>NUCLEOTIDE SEQUENCE [LARGE SCALE GENOMIC DNA]</scope>
</reference>
<sequence>MQVSIEAAEASVQTAKHHLTLMLEMLTLLGEARLACRPEGFIRTSNRWQQRNAFPWPIFRVVDGGGLRGTVAWVAGESESESESESKSESDSIVERPRCLVFGINKINRWWWWWWRRRQIRCRDKKRTTDADCRRGR</sequence>